<name>A0A939QEQ9_9MICO</name>
<dbReference type="Proteomes" id="UP000668403">
    <property type="component" value="Unassembled WGS sequence"/>
</dbReference>
<dbReference type="InterPro" id="IPR012340">
    <property type="entry name" value="NA-bd_OB-fold"/>
</dbReference>
<dbReference type="CDD" id="cd04496">
    <property type="entry name" value="SSB_OBF"/>
    <property type="match status" value="1"/>
</dbReference>
<evidence type="ECO:0000256" key="2">
    <source>
        <dbReference type="HAMAP-Rule" id="MF_00984"/>
    </source>
</evidence>
<comment type="caution">
    <text evidence="2">Lacks conserved residue(s) required for the propagation of feature annotation.</text>
</comment>
<dbReference type="EMBL" id="JAGFBF010000005">
    <property type="protein sequence ID" value="MBO2989793.1"/>
    <property type="molecule type" value="Genomic_DNA"/>
</dbReference>
<dbReference type="GO" id="GO:0006260">
    <property type="term" value="P:DNA replication"/>
    <property type="evidence" value="ECO:0007669"/>
    <property type="project" value="InterPro"/>
</dbReference>
<accession>A0A939QEQ9</accession>
<organism evidence="5 6">
    <name type="scientific">Leucobacter tardus</name>
    <dbReference type="NCBI Taxonomy" id="501483"/>
    <lineage>
        <taxon>Bacteria</taxon>
        <taxon>Bacillati</taxon>
        <taxon>Actinomycetota</taxon>
        <taxon>Actinomycetes</taxon>
        <taxon>Micrococcales</taxon>
        <taxon>Microbacteriaceae</taxon>
        <taxon>Leucobacter</taxon>
    </lineage>
</organism>
<dbReference type="PROSITE" id="PS50935">
    <property type="entry name" value="SSB"/>
    <property type="match status" value="1"/>
</dbReference>
<keyword evidence="1 2" id="KW-0238">DNA-binding</keyword>
<evidence type="ECO:0000313" key="6">
    <source>
        <dbReference type="Proteomes" id="UP000668403"/>
    </source>
</evidence>
<sequence length="155" mass="16954">MSTPISVIGTIATDPRFLHPAGGTARCSFRVASNERRYDREQGTWVDGDTNWFGVTAFRGLADHASRSLRKGDRVVIVGRLRIRRWETEERSGTAVEVDAEALGHDLRWGVTQFARRIGSTTDPGDDNHSSRDDAASNDASALALADDPDPATPF</sequence>
<comment type="subunit">
    <text evidence="2">Homotetramer.</text>
</comment>
<dbReference type="HAMAP" id="MF_00984">
    <property type="entry name" value="SSB"/>
    <property type="match status" value="1"/>
</dbReference>
<dbReference type="InterPro" id="IPR011344">
    <property type="entry name" value="ssDNA-bd"/>
</dbReference>
<proteinExistence type="inferred from homology"/>
<dbReference type="SUPFAM" id="SSF50249">
    <property type="entry name" value="Nucleic acid-binding proteins"/>
    <property type="match status" value="1"/>
</dbReference>
<dbReference type="Gene3D" id="2.40.50.140">
    <property type="entry name" value="Nucleic acid-binding proteins"/>
    <property type="match status" value="1"/>
</dbReference>
<comment type="caution">
    <text evidence="5">The sequence shown here is derived from an EMBL/GenBank/DDBJ whole genome shotgun (WGS) entry which is preliminary data.</text>
</comment>
<dbReference type="GO" id="GO:0003697">
    <property type="term" value="F:single-stranded DNA binding"/>
    <property type="evidence" value="ECO:0007669"/>
    <property type="project" value="UniProtKB-UniRule"/>
</dbReference>
<reference evidence="5" key="1">
    <citation type="submission" date="2021-03" db="EMBL/GenBank/DDBJ databases">
        <title>Leucobacter chromiisoli sp. nov., isolated from chromium-containing soil of chemical plant.</title>
        <authorList>
            <person name="Xu Z."/>
        </authorList>
    </citation>
    <scope>NUCLEOTIDE SEQUENCE</scope>
    <source>
        <strain evidence="5">K 70/01</strain>
    </source>
</reference>
<dbReference type="RefSeq" id="WP_208238311.1">
    <property type="nucleotide sequence ID" value="NZ_BAAAQU010000002.1"/>
</dbReference>
<dbReference type="Pfam" id="PF00436">
    <property type="entry name" value="SSB"/>
    <property type="match status" value="1"/>
</dbReference>
<evidence type="ECO:0000256" key="4">
    <source>
        <dbReference type="SAM" id="MobiDB-lite"/>
    </source>
</evidence>
<gene>
    <name evidence="5" type="primary">ssb</name>
    <name evidence="5" type="ORF">J4H85_07270</name>
</gene>
<evidence type="ECO:0000313" key="5">
    <source>
        <dbReference type="EMBL" id="MBO2989793.1"/>
    </source>
</evidence>
<dbReference type="PANTHER" id="PTHR10302:SF27">
    <property type="entry name" value="SINGLE-STRANDED DNA-BINDING PROTEIN"/>
    <property type="match status" value="1"/>
</dbReference>
<evidence type="ECO:0000256" key="3">
    <source>
        <dbReference type="PIRNR" id="PIRNR002070"/>
    </source>
</evidence>
<protein>
    <recommendedName>
        <fullName evidence="2 3">Single-stranded DNA-binding protein</fullName>
        <shortName evidence="2">SSB</shortName>
    </recommendedName>
</protein>
<feature type="compositionally biased region" description="Low complexity" evidence="4">
    <location>
        <begin position="137"/>
        <end position="146"/>
    </location>
</feature>
<feature type="region of interest" description="Disordered" evidence="4">
    <location>
        <begin position="118"/>
        <end position="155"/>
    </location>
</feature>
<dbReference type="PANTHER" id="PTHR10302">
    <property type="entry name" value="SINGLE-STRANDED DNA-BINDING PROTEIN"/>
    <property type="match status" value="1"/>
</dbReference>
<keyword evidence="6" id="KW-1185">Reference proteome</keyword>
<dbReference type="InterPro" id="IPR000424">
    <property type="entry name" value="Primosome_PriB/ssb"/>
</dbReference>
<dbReference type="AlphaFoldDB" id="A0A939QEQ9"/>
<evidence type="ECO:0000256" key="1">
    <source>
        <dbReference type="ARBA" id="ARBA00023125"/>
    </source>
</evidence>
<feature type="compositionally biased region" description="Basic and acidic residues" evidence="4">
    <location>
        <begin position="126"/>
        <end position="135"/>
    </location>
</feature>
<dbReference type="GO" id="GO:0009295">
    <property type="term" value="C:nucleoid"/>
    <property type="evidence" value="ECO:0007669"/>
    <property type="project" value="TreeGrafter"/>
</dbReference>
<dbReference type="PIRSF" id="PIRSF002070">
    <property type="entry name" value="SSB"/>
    <property type="match status" value="1"/>
</dbReference>
<dbReference type="NCBIfam" id="TIGR00621">
    <property type="entry name" value="ssb"/>
    <property type="match status" value="1"/>
</dbReference>